<dbReference type="OrthoDB" id="9809379at2"/>
<evidence type="ECO:0000256" key="6">
    <source>
        <dbReference type="ARBA" id="ARBA00022741"/>
    </source>
</evidence>
<dbReference type="NCBIfam" id="TIGR01241">
    <property type="entry name" value="FtsH_fam"/>
    <property type="match status" value="1"/>
</dbReference>
<comment type="similarity">
    <text evidence="15">Belongs to the AAA ATPase family.</text>
</comment>
<keyword evidence="14" id="KW-1003">Cell membrane</keyword>
<dbReference type="HAMAP" id="MF_01458">
    <property type="entry name" value="FtsH"/>
    <property type="match status" value="1"/>
</dbReference>
<evidence type="ECO:0000256" key="16">
    <source>
        <dbReference type="SAM" id="MobiDB-lite"/>
    </source>
</evidence>
<dbReference type="FunFam" id="1.20.58.760:FF:000001">
    <property type="entry name" value="ATP-dependent zinc metalloprotease FtsH"/>
    <property type="match status" value="1"/>
</dbReference>
<dbReference type="GO" id="GO:0005886">
    <property type="term" value="C:plasma membrane"/>
    <property type="evidence" value="ECO:0007669"/>
    <property type="project" value="UniProtKB-SubCell"/>
</dbReference>
<dbReference type="GO" id="GO:0051301">
    <property type="term" value="P:cell division"/>
    <property type="evidence" value="ECO:0007669"/>
    <property type="project" value="UniProtKB-KW"/>
</dbReference>
<dbReference type="PATRIC" id="fig|1234409.3.peg.10"/>
<keyword evidence="7 14" id="KW-0378">Hydrolase</keyword>
<keyword evidence="18" id="KW-0132">Cell division</keyword>
<feature type="binding site" evidence="14">
    <location>
        <position position="455"/>
    </location>
    <ligand>
        <name>Zn(2+)</name>
        <dbReference type="ChEBI" id="CHEBI:29105"/>
        <note>catalytic</note>
    </ligand>
</feature>
<evidence type="ECO:0000256" key="3">
    <source>
        <dbReference type="ARBA" id="ARBA00022670"/>
    </source>
</evidence>
<dbReference type="MEROPS" id="M41.009"/>
<dbReference type="InterPro" id="IPR003960">
    <property type="entry name" value="ATPase_AAA_CS"/>
</dbReference>
<keyword evidence="9 14" id="KW-0067">ATP-binding</keyword>
<dbReference type="eggNOG" id="COG0465">
    <property type="taxonomic scope" value="Bacteria"/>
</dbReference>
<dbReference type="GO" id="GO:0008270">
    <property type="term" value="F:zinc ion binding"/>
    <property type="evidence" value="ECO:0007669"/>
    <property type="project" value="UniProtKB-UniRule"/>
</dbReference>
<feature type="compositionally biased region" description="Basic and acidic residues" evidence="16">
    <location>
        <begin position="687"/>
        <end position="746"/>
    </location>
</feature>
<comment type="function">
    <text evidence="14">Acts as a processive, ATP-dependent zinc metallopeptidase for both cytoplasmic and membrane proteins. Plays a role in the quality control of integral membrane proteins.</text>
</comment>
<dbReference type="PANTHER" id="PTHR23076:SF113">
    <property type="entry name" value="ATP-DEPENDENT ZINC METALLOPROTEASE FTSH 1, CHLOROPLASTIC-RELATED"/>
    <property type="match status" value="1"/>
</dbReference>
<comment type="subunit">
    <text evidence="14">Homohexamer.</text>
</comment>
<evidence type="ECO:0000256" key="12">
    <source>
        <dbReference type="ARBA" id="ARBA00023136"/>
    </source>
</evidence>
<keyword evidence="5 14" id="KW-0479">Metal-binding</keyword>
<dbReference type="InterPro" id="IPR041569">
    <property type="entry name" value="AAA_lid_3"/>
</dbReference>
<comment type="cofactor">
    <cofactor evidence="14">
        <name>Zn(2+)</name>
        <dbReference type="ChEBI" id="CHEBI:29105"/>
    </cofactor>
    <text evidence="14">Binds 1 zinc ion per subunit.</text>
</comment>
<feature type="binding site" evidence="14">
    <location>
        <position position="451"/>
    </location>
    <ligand>
        <name>Zn(2+)</name>
        <dbReference type="ChEBI" id="CHEBI:29105"/>
        <note>catalytic</note>
    </ligand>
</feature>
<dbReference type="InterPro" id="IPR011546">
    <property type="entry name" value="Pept_M41_FtsH_extracell"/>
</dbReference>
<reference evidence="18 19" key="1">
    <citation type="journal article" date="2013" name="Genome Announc.">
        <title>Draft Genome Sequence of Catellicoccus marimammalium, a Novel Species Commonly Found in Gull Feces.</title>
        <authorList>
            <person name="Weigand M.R."/>
            <person name="Ryu H."/>
            <person name="Bozcek L."/>
            <person name="Konstantinidis K.T."/>
            <person name="Santo Domingo J.W."/>
        </authorList>
    </citation>
    <scope>NUCLEOTIDE SEQUENCE [LARGE SCALE GENOMIC DNA]</scope>
    <source>
        <strain evidence="18 19">M35/04/3</strain>
    </source>
</reference>
<comment type="caution">
    <text evidence="18">The sequence shown here is derived from an EMBL/GenBank/DDBJ whole genome shotgun (WGS) entry which is preliminary data.</text>
</comment>
<feature type="active site" evidence="14">
    <location>
        <position position="452"/>
    </location>
</feature>
<evidence type="ECO:0000256" key="1">
    <source>
        <dbReference type="ARBA" id="ARBA00004370"/>
    </source>
</evidence>
<dbReference type="PROSITE" id="PS00674">
    <property type="entry name" value="AAA"/>
    <property type="match status" value="1"/>
</dbReference>
<gene>
    <name evidence="14" type="primary">ftsH</name>
    <name evidence="18" type="ORF">C683_0012</name>
</gene>
<dbReference type="Gene3D" id="1.20.58.760">
    <property type="entry name" value="Peptidase M41"/>
    <property type="match status" value="1"/>
</dbReference>
<keyword evidence="18" id="KW-0131">Cell cycle</keyword>
<evidence type="ECO:0000256" key="4">
    <source>
        <dbReference type="ARBA" id="ARBA00022692"/>
    </source>
</evidence>
<dbReference type="GO" id="GO:0030163">
    <property type="term" value="P:protein catabolic process"/>
    <property type="evidence" value="ECO:0007669"/>
    <property type="project" value="UniProtKB-UniRule"/>
</dbReference>
<dbReference type="InterPro" id="IPR003959">
    <property type="entry name" value="ATPase_AAA_core"/>
</dbReference>
<keyword evidence="11 14" id="KW-0482">Metalloprotease</keyword>
<dbReference type="GO" id="GO:0004176">
    <property type="term" value="F:ATP-dependent peptidase activity"/>
    <property type="evidence" value="ECO:0007669"/>
    <property type="project" value="InterPro"/>
</dbReference>
<accession>K8ZA95</accession>
<dbReference type="GO" id="GO:0006508">
    <property type="term" value="P:proteolysis"/>
    <property type="evidence" value="ECO:0007669"/>
    <property type="project" value="UniProtKB-KW"/>
</dbReference>
<evidence type="ECO:0000256" key="14">
    <source>
        <dbReference type="HAMAP-Rule" id="MF_01458"/>
    </source>
</evidence>
<evidence type="ECO:0000256" key="2">
    <source>
        <dbReference type="ARBA" id="ARBA00010044"/>
    </source>
</evidence>
<dbReference type="InterPro" id="IPR003593">
    <property type="entry name" value="AAA+_ATPase"/>
</dbReference>
<keyword evidence="3 14" id="KW-0645">Protease</keyword>
<dbReference type="Pfam" id="PF06480">
    <property type="entry name" value="FtsH_ext"/>
    <property type="match status" value="1"/>
</dbReference>
<dbReference type="STRING" id="1234409.C683_0012"/>
<dbReference type="GO" id="GO:0016887">
    <property type="term" value="F:ATP hydrolysis activity"/>
    <property type="evidence" value="ECO:0007669"/>
    <property type="project" value="UniProtKB-UniRule"/>
</dbReference>
<dbReference type="GO" id="GO:0004222">
    <property type="term" value="F:metalloendopeptidase activity"/>
    <property type="evidence" value="ECO:0007669"/>
    <property type="project" value="InterPro"/>
</dbReference>
<dbReference type="InterPro" id="IPR005936">
    <property type="entry name" value="FtsH"/>
</dbReference>
<dbReference type="CDD" id="cd19501">
    <property type="entry name" value="RecA-like_FtsH"/>
    <property type="match status" value="1"/>
</dbReference>
<keyword evidence="6 14" id="KW-0547">Nucleotide-binding</keyword>
<comment type="similarity">
    <text evidence="2 14">In the C-terminal section; belongs to the peptidase M41 family.</text>
</comment>
<dbReference type="SUPFAM" id="SSF52540">
    <property type="entry name" value="P-loop containing nucleoside triphosphate hydrolases"/>
    <property type="match status" value="1"/>
</dbReference>
<dbReference type="GO" id="GO:0005524">
    <property type="term" value="F:ATP binding"/>
    <property type="evidence" value="ECO:0007669"/>
    <property type="project" value="UniProtKB-UniRule"/>
</dbReference>
<dbReference type="Proteomes" id="UP000016057">
    <property type="component" value="Unassembled WGS sequence"/>
</dbReference>
<sequence>MKQKKRKSILYYVLLFLGVAMLVYFLFGDTKSPSTEINYSTFSQNLVDGKIKEMTLQPADGVYKVQGTLDVKKNDQPKEKDGLKVIGGGKKTKANPQFSTIILPSDSSLDEITKEARQRGTEVKVIEPSDNSMFMSLLISLLPLVLMFGFFYMMMKQQGGGVGGPGGVMNFGKSKAKESDKSASKVRFSDVAGAEEEKQELVEVVEFLKDPKRYNALGARIPAGVLLEGPPGTGKTLLAKAVAGEAGVPFYSISGSDFVEMFVGVGASRVRDLFDTAKKNAPAIIFIDEIDAVGRQRGAGMGGGHDEREQTLNQLLVEMDGFNGSEGVIVIAATNRSDVLDPALLRPGRFDRQILVGRPDVNGREAILKVHARNKPLAPDVDLKVVAQQTPGFSGAELENVLNEAALVAARRNKTVIDASDIDEAEDRVIAGPAKRNRVISEKEREMVAYHEAGHTIIGLVLSDARVVHKVTIVPRGRAGGYMVALPKEDRFLMTKEEMFQQIVGLLGGRTAEEIVFGVQSTGASNDFQQATQMARSMITEYGMSDKLGPVQYEGNSQPFVGRDYGQAKPYSEQTAFEIDQEVANILNAAHEKAREIIEEYRDKHKLIAEKLLEYETLDARSIKSLFETGEMPKDDHAMQFPSENAQSYEETKAALEAKEKEERLEDRTEDHLEEKELYQEEQQDPVFHDVHQDEVAHEKEEEAEKEAQQKEEEVQLSEAERIRRERARQQREQHDRREQEEKEDQ</sequence>
<dbReference type="Pfam" id="PF17862">
    <property type="entry name" value="AAA_lid_3"/>
    <property type="match status" value="1"/>
</dbReference>
<dbReference type="InterPro" id="IPR000642">
    <property type="entry name" value="Peptidase_M41"/>
</dbReference>
<feature type="binding site" evidence="14">
    <location>
        <position position="527"/>
    </location>
    <ligand>
        <name>Zn(2+)</name>
        <dbReference type="ChEBI" id="CHEBI:29105"/>
        <note>catalytic</note>
    </ligand>
</feature>
<dbReference type="RefSeq" id="WP_009488041.1">
    <property type="nucleotide sequence ID" value="NZ_AMYT01000002.1"/>
</dbReference>
<evidence type="ECO:0000256" key="11">
    <source>
        <dbReference type="ARBA" id="ARBA00023049"/>
    </source>
</evidence>
<dbReference type="InterPro" id="IPR037219">
    <property type="entry name" value="Peptidase_M41-like"/>
</dbReference>
<dbReference type="Gene3D" id="3.40.50.300">
    <property type="entry name" value="P-loop containing nucleotide triphosphate hydrolases"/>
    <property type="match status" value="1"/>
</dbReference>
<keyword evidence="8 14" id="KW-0862">Zinc</keyword>
<dbReference type="FunFam" id="3.40.50.300:FF:000001">
    <property type="entry name" value="ATP-dependent zinc metalloprotease FtsH"/>
    <property type="match status" value="1"/>
</dbReference>
<feature type="compositionally biased region" description="Basic and acidic residues" evidence="16">
    <location>
        <begin position="650"/>
        <end position="679"/>
    </location>
</feature>
<proteinExistence type="inferred from homology"/>
<evidence type="ECO:0000313" key="18">
    <source>
        <dbReference type="EMBL" id="EKU27969.1"/>
    </source>
</evidence>
<feature type="binding site" evidence="14">
    <location>
        <begin position="229"/>
        <end position="236"/>
    </location>
    <ligand>
        <name>ATP</name>
        <dbReference type="ChEBI" id="CHEBI:30616"/>
    </ligand>
</feature>
<evidence type="ECO:0000256" key="7">
    <source>
        <dbReference type="ARBA" id="ARBA00022801"/>
    </source>
</evidence>
<keyword evidence="10 14" id="KW-1133">Transmembrane helix</keyword>
<evidence type="ECO:0000256" key="10">
    <source>
        <dbReference type="ARBA" id="ARBA00022989"/>
    </source>
</evidence>
<dbReference type="EMBL" id="AMYT01000002">
    <property type="protein sequence ID" value="EKU27969.1"/>
    <property type="molecule type" value="Genomic_DNA"/>
</dbReference>
<dbReference type="Gene3D" id="1.10.8.60">
    <property type="match status" value="1"/>
</dbReference>
<dbReference type="FunFam" id="1.10.8.60:FF:000001">
    <property type="entry name" value="ATP-dependent zinc metalloprotease FtsH"/>
    <property type="match status" value="1"/>
</dbReference>
<dbReference type="SMART" id="SM00382">
    <property type="entry name" value="AAA"/>
    <property type="match status" value="1"/>
</dbReference>
<dbReference type="PANTHER" id="PTHR23076">
    <property type="entry name" value="METALLOPROTEASE M41 FTSH"/>
    <property type="match status" value="1"/>
</dbReference>
<dbReference type="Pfam" id="PF00004">
    <property type="entry name" value="AAA"/>
    <property type="match status" value="1"/>
</dbReference>
<feature type="transmembrane region" description="Helical" evidence="14">
    <location>
        <begin position="9"/>
        <end position="27"/>
    </location>
</feature>
<keyword evidence="4 14" id="KW-0812">Transmembrane</keyword>
<comment type="similarity">
    <text evidence="13 14">In the central section; belongs to the AAA ATPase family.</text>
</comment>
<evidence type="ECO:0000256" key="9">
    <source>
        <dbReference type="ARBA" id="ARBA00022840"/>
    </source>
</evidence>
<evidence type="ECO:0000256" key="8">
    <source>
        <dbReference type="ARBA" id="ARBA00022833"/>
    </source>
</evidence>
<name>K8ZA95_9ENTE</name>
<protein>
    <recommendedName>
        <fullName evidence="14">ATP-dependent zinc metalloprotease FtsH</fullName>
        <ecNumber evidence="14">3.4.24.-</ecNumber>
    </recommendedName>
</protein>
<evidence type="ECO:0000256" key="15">
    <source>
        <dbReference type="RuleBase" id="RU003651"/>
    </source>
</evidence>
<evidence type="ECO:0000313" key="19">
    <source>
        <dbReference type="Proteomes" id="UP000016057"/>
    </source>
</evidence>
<dbReference type="AlphaFoldDB" id="K8ZA95"/>
<keyword evidence="19" id="KW-1185">Reference proteome</keyword>
<keyword evidence="12 14" id="KW-0472">Membrane</keyword>
<feature type="region of interest" description="Disordered" evidence="16">
    <location>
        <begin position="631"/>
        <end position="746"/>
    </location>
</feature>
<dbReference type="EC" id="3.4.24.-" evidence="14"/>
<feature type="domain" description="AAA+ ATPase" evidence="17">
    <location>
        <begin position="221"/>
        <end position="360"/>
    </location>
</feature>
<dbReference type="SUPFAM" id="SSF140990">
    <property type="entry name" value="FtsH protease domain-like"/>
    <property type="match status" value="1"/>
</dbReference>
<feature type="transmembrane region" description="Helical" evidence="14">
    <location>
        <begin position="133"/>
        <end position="153"/>
    </location>
</feature>
<evidence type="ECO:0000256" key="13">
    <source>
        <dbReference type="ARBA" id="ARBA00061570"/>
    </source>
</evidence>
<evidence type="ECO:0000259" key="17">
    <source>
        <dbReference type="SMART" id="SM00382"/>
    </source>
</evidence>
<dbReference type="InterPro" id="IPR027417">
    <property type="entry name" value="P-loop_NTPase"/>
</dbReference>
<organism evidence="18 19">
    <name type="scientific">Catellicoccus marimammalium M35/04/3</name>
    <dbReference type="NCBI Taxonomy" id="1234409"/>
    <lineage>
        <taxon>Bacteria</taxon>
        <taxon>Bacillati</taxon>
        <taxon>Bacillota</taxon>
        <taxon>Bacilli</taxon>
        <taxon>Lactobacillales</taxon>
        <taxon>Enterococcaceae</taxon>
        <taxon>Catellicoccus</taxon>
    </lineage>
</organism>
<comment type="subcellular location">
    <subcellularLocation>
        <location evidence="14">Cell membrane</location>
        <topology evidence="14">Multi-pass membrane protein</topology>
        <orientation evidence="14">Cytoplasmic side</orientation>
    </subcellularLocation>
    <subcellularLocation>
        <location evidence="1">Membrane</location>
    </subcellularLocation>
</comment>
<dbReference type="Pfam" id="PF01434">
    <property type="entry name" value="Peptidase_M41"/>
    <property type="match status" value="1"/>
</dbReference>
<evidence type="ECO:0000256" key="5">
    <source>
        <dbReference type="ARBA" id="ARBA00022723"/>
    </source>
</evidence>